<dbReference type="KEGG" id="tbn:TBH_C2203"/>
<proteinExistence type="predicted"/>
<dbReference type="EMBL" id="AP012273">
    <property type="protein sequence ID" value="BAO45114.1"/>
    <property type="molecule type" value="Genomic_DNA"/>
</dbReference>
<protein>
    <recommendedName>
        <fullName evidence="5">Peptidoglycan binding-like domain-containing protein</fullName>
    </recommendedName>
</protein>
<dbReference type="InterPro" id="IPR002477">
    <property type="entry name" value="Peptidoglycan-bd-like"/>
</dbReference>
<accession>A0A7U6JI31</accession>
<sequence length="297" mass="32402">MATDRFVFMFFNWIVDSQMKKIMPGLFISVLLLLLGPLPAVADDASVVRACLNNWGKHPFNARHPKYRVFGTKVRVFGIGGKVRDTVHTDRPELVLIKPNVSVMSKSNMDLLNPNGWYCLRGKVNVMSSTTINLDCRAHIASSKPGVTVLGGNSESREKEVTVLGGARIIRVGCNKSRSHSGGEHASATASANNDLRQAQQKLAELGYSPGPADGLMGGKTANALSAYQKDNGLEVTGRLTEETMKALKGQQVVAEDSGSDTDISAKLRKLDRLRKDGLITDEEYEVLKAKAIRDYQ</sequence>
<dbReference type="SUPFAM" id="SSF47090">
    <property type="entry name" value="PGBD-like"/>
    <property type="match status" value="1"/>
</dbReference>
<evidence type="ECO:0008006" key="5">
    <source>
        <dbReference type="Google" id="ProtNLM"/>
    </source>
</evidence>
<feature type="domain" description="Peptidoglycan binding-like" evidence="1">
    <location>
        <begin position="194"/>
        <end position="248"/>
    </location>
</feature>
<organism evidence="3 4">
    <name type="scientific">Thiolapillus brandeum</name>
    <dbReference type="NCBI Taxonomy" id="1076588"/>
    <lineage>
        <taxon>Bacteria</taxon>
        <taxon>Pseudomonadati</taxon>
        <taxon>Pseudomonadota</taxon>
        <taxon>Gammaproteobacteria</taxon>
        <taxon>Chromatiales</taxon>
        <taxon>Sedimenticolaceae</taxon>
        <taxon>Thiolapillus</taxon>
    </lineage>
</organism>
<dbReference type="Gene3D" id="1.10.101.10">
    <property type="entry name" value="PGBD-like superfamily/PGBD"/>
    <property type="match status" value="1"/>
</dbReference>
<dbReference type="OrthoDB" id="2080452at2"/>
<keyword evidence="4" id="KW-1185">Reference proteome</keyword>
<dbReference type="Pfam" id="PF01471">
    <property type="entry name" value="PG_binding_1"/>
    <property type="match status" value="1"/>
</dbReference>
<feature type="domain" description="SHOCT" evidence="2">
    <location>
        <begin position="267"/>
        <end position="291"/>
    </location>
</feature>
<dbReference type="InterPro" id="IPR018649">
    <property type="entry name" value="SHOCT"/>
</dbReference>
<evidence type="ECO:0000313" key="4">
    <source>
        <dbReference type="Proteomes" id="UP000031631"/>
    </source>
</evidence>
<evidence type="ECO:0000313" key="3">
    <source>
        <dbReference type="EMBL" id="BAO45114.1"/>
    </source>
</evidence>
<dbReference type="Proteomes" id="UP000031631">
    <property type="component" value="Chromosome"/>
</dbReference>
<evidence type="ECO:0000259" key="2">
    <source>
        <dbReference type="Pfam" id="PF09851"/>
    </source>
</evidence>
<evidence type="ECO:0000259" key="1">
    <source>
        <dbReference type="Pfam" id="PF01471"/>
    </source>
</evidence>
<reference evidence="3 4" key="1">
    <citation type="journal article" date="2014" name="PLoS ONE">
        <title>Physiological and genomic features of a novel sulfur-oxidizing gammaproteobacterium belonging to a previously uncultivated symbiotic lineage isolated from a hydrothermal vent.</title>
        <authorList>
            <person name="Nunoura T."/>
            <person name="Takaki Y."/>
            <person name="Kazama H."/>
            <person name="Kakuta J."/>
            <person name="Shimamura S."/>
            <person name="Makita H."/>
            <person name="Hirai M."/>
            <person name="Miyazaki M."/>
            <person name="Takai K."/>
        </authorList>
    </citation>
    <scope>NUCLEOTIDE SEQUENCE [LARGE SCALE GENOMIC DNA]</scope>
    <source>
        <strain evidence="3 4">Hiromi1</strain>
    </source>
</reference>
<dbReference type="AlphaFoldDB" id="A0A7U6JI31"/>
<dbReference type="InterPro" id="IPR036366">
    <property type="entry name" value="PGBDSf"/>
</dbReference>
<dbReference type="InterPro" id="IPR036365">
    <property type="entry name" value="PGBD-like_sf"/>
</dbReference>
<name>A0A7U6JI31_9GAMM</name>
<gene>
    <name evidence="3" type="ORF">TBH_C2203</name>
</gene>
<dbReference type="Pfam" id="PF09851">
    <property type="entry name" value="SHOCT"/>
    <property type="match status" value="1"/>
</dbReference>